<feature type="compositionally biased region" description="Low complexity" evidence="6">
    <location>
        <begin position="479"/>
        <end position="488"/>
    </location>
</feature>
<dbReference type="GO" id="GO:0005737">
    <property type="term" value="C:cytoplasm"/>
    <property type="evidence" value="ECO:0007669"/>
    <property type="project" value="TreeGrafter"/>
</dbReference>
<keyword evidence="7" id="KW-0732">Signal</keyword>
<protein>
    <submittedName>
        <fullName evidence="9">SUN domain-containing protein</fullName>
    </submittedName>
</protein>
<dbReference type="GO" id="GO:0016020">
    <property type="term" value="C:membrane"/>
    <property type="evidence" value="ECO:0007669"/>
    <property type="project" value="InterPro"/>
</dbReference>
<accession>A0A9N8DD56</accession>
<feature type="region of interest" description="Disordered" evidence="6">
    <location>
        <begin position="1250"/>
        <end position="1276"/>
    </location>
</feature>
<feature type="compositionally biased region" description="Acidic residues" evidence="6">
    <location>
        <begin position="1118"/>
        <end position="1129"/>
    </location>
</feature>
<evidence type="ECO:0000256" key="4">
    <source>
        <dbReference type="ARBA" id="ARBA00023136"/>
    </source>
</evidence>
<keyword evidence="2" id="KW-0812">Transmembrane</keyword>
<comment type="subcellular location">
    <subcellularLocation>
        <location evidence="1">Endomembrane system</location>
    </subcellularLocation>
</comment>
<gene>
    <name evidence="9" type="ORF">SEMRO_69_G038390.1</name>
</gene>
<dbReference type="Pfam" id="PF07738">
    <property type="entry name" value="Sad1_UNC"/>
    <property type="match status" value="1"/>
</dbReference>
<feature type="compositionally biased region" description="Polar residues" evidence="6">
    <location>
        <begin position="504"/>
        <end position="515"/>
    </location>
</feature>
<feature type="region of interest" description="Disordered" evidence="6">
    <location>
        <begin position="105"/>
        <end position="279"/>
    </location>
</feature>
<feature type="compositionally biased region" description="Acidic residues" evidence="6">
    <location>
        <begin position="162"/>
        <end position="199"/>
    </location>
</feature>
<feature type="compositionally biased region" description="Acidic residues" evidence="6">
    <location>
        <begin position="114"/>
        <end position="133"/>
    </location>
</feature>
<evidence type="ECO:0000256" key="3">
    <source>
        <dbReference type="ARBA" id="ARBA00022989"/>
    </source>
</evidence>
<evidence type="ECO:0000256" key="1">
    <source>
        <dbReference type="ARBA" id="ARBA00004308"/>
    </source>
</evidence>
<feature type="coiled-coil region" evidence="5">
    <location>
        <begin position="868"/>
        <end position="895"/>
    </location>
</feature>
<feature type="region of interest" description="Disordered" evidence="6">
    <location>
        <begin position="708"/>
        <end position="748"/>
    </location>
</feature>
<dbReference type="SUPFAM" id="SSF49785">
    <property type="entry name" value="Galactose-binding domain-like"/>
    <property type="match status" value="1"/>
</dbReference>
<organism evidence="9 10">
    <name type="scientific">Seminavis robusta</name>
    <dbReference type="NCBI Taxonomy" id="568900"/>
    <lineage>
        <taxon>Eukaryota</taxon>
        <taxon>Sar</taxon>
        <taxon>Stramenopiles</taxon>
        <taxon>Ochrophyta</taxon>
        <taxon>Bacillariophyta</taxon>
        <taxon>Bacillariophyceae</taxon>
        <taxon>Bacillariophycidae</taxon>
        <taxon>Naviculales</taxon>
        <taxon>Naviculaceae</taxon>
        <taxon>Seminavis</taxon>
    </lineage>
</organism>
<keyword evidence="3" id="KW-1133">Transmembrane helix</keyword>
<feature type="domain" description="SUN" evidence="8">
    <location>
        <begin position="261"/>
        <end position="424"/>
    </location>
</feature>
<dbReference type="Gene3D" id="2.60.120.260">
    <property type="entry name" value="Galactose-binding domain-like"/>
    <property type="match status" value="1"/>
</dbReference>
<dbReference type="InterPro" id="IPR045120">
    <property type="entry name" value="Suco/Slp1-like"/>
</dbReference>
<feature type="region of interest" description="Disordered" evidence="6">
    <location>
        <begin position="1073"/>
        <end position="1092"/>
    </location>
</feature>
<keyword evidence="4" id="KW-0472">Membrane</keyword>
<evidence type="ECO:0000256" key="7">
    <source>
        <dbReference type="SAM" id="SignalP"/>
    </source>
</evidence>
<dbReference type="PANTHER" id="PTHR12953:SF0">
    <property type="entry name" value="SUN DOMAIN-CONTAINING OSSIFICATION FACTOR"/>
    <property type="match status" value="1"/>
</dbReference>
<dbReference type="InterPro" id="IPR012919">
    <property type="entry name" value="SUN_dom"/>
</dbReference>
<feature type="compositionally biased region" description="Polar residues" evidence="6">
    <location>
        <begin position="1259"/>
        <end position="1276"/>
    </location>
</feature>
<feature type="compositionally biased region" description="Basic and acidic residues" evidence="6">
    <location>
        <begin position="215"/>
        <end position="230"/>
    </location>
</feature>
<dbReference type="InterPro" id="IPR008979">
    <property type="entry name" value="Galactose-bd-like_sf"/>
</dbReference>
<reference evidence="9" key="1">
    <citation type="submission" date="2020-06" db="EMBL/GenBank/DDBJ databases">
        <authorList>
            <consortium name="Plant Systems Biology data submission"/>
        </authorList>
    </citation>
    <scope>NUCLEOTIDE SEQUENCE</scope>
    <source>
        <strain evidence="9">D6</strain>
    </source>
</reference>
<feature type="compositionally biased region" description="Low complexity" evidence="6">
    <location>
        <begin position="231"/>
        <end position="255"/>
    </location>
</feature>
<dbReference type="GO" id="GO:0034975">
    <property type="term" value="P:protein folding in endoplasmic reticulum"/>
    <property type="evidence" value="ECO:0007669"/>
    <property type="project" value="TreeGrafter"/>
</dbReference>
<keyword evidence="10" id="KW-1185">Reference proteome</keyword>
<feature type="region of interest" description="Disordered" evidence="6">
    <location>
        <begin position="1102"/>
        <end position="1221"/>
    </location>
</feature>
<dbReference type="PANTHER" id="PTHR12953">
    <property type="entry name" value="MEMBRANE PROTEIN CH1 RELATED"/>
    <property type="match status" value="1"/>
</dbReference>
<feature type="compositionally biased region" description="Basic and acidic residues" evidence="6">
    <location>
        <begin position="517"/>
        <end position="539"/>
    </location>
</feature>
<proteinExistence type="predicted"/>
<feature type="region of interest" description="Disordered" evidence="6">
    <location>
        <begin position="1295"/>
        <end position="1381"/>
    </location>
</feature>
<evidence type="ECO:0000313" key="9">
    <source>
        <dbReference type="EMBL" id="CAB9499791.1"/>
    </source>
</evidence>
<evidence type="ECO:0000256" key="5">
    <source>
        <dbReference type="SAM" id="Coils"/>
    </source>
</evidence>
<feature type="signal peptide" evidence="7">
    <location>
        <begin position="1"/>
        <end position="20"/>
    </location>
</feature>
<dbReference type="EMBL" id="CAICTM010000068">
    <property type="protein sequence ID" value="CAB9499791.1"/>
    <property type="molecule type" value="Genomic_DNA"/>
</dbReference>
<feature type="chain" id="PRO_5040158423" evidence="7">
    <location>
        <begin position="21"/>
        <end position="1381"/>
    </location>
</feature>
<dbReference type="GO" id="GO:0012505">
    <property type="term" value="C:endomembrane system"/>
    <property type="evidence" value="ECO:0007669"/>
    <property type="project" value="UniProtKB-SubCell"/>
</dbReference>
<dbReference type="Proteomes" id="UP001153069">
    <property type="component" value="Unassembled WGS sequence"/>
</dbReference>
<comment type="caution">
    <text evidence="9">The sequence shown here is derived from an EMBL/GenBank/DDBJ whole genome shotgun (WGS) entry which is preliminary data.</text>
</comment>
<feature type="compositionally biased region" description="Acidic residues" evidence="6">
    <location>
        <begin position="729"/>
        <end position="746"/>
    </location>
</feature>
<feature type="region of interest" description="Disordered" evidence="6">
    <location>
        <begin position="451"/>
        <end position="578"/>
    </location>
</feature>
<dbReference type="OrthoDB" id="266334at2759"/>
<feature type="compositionally biased region" description="Basic and acidic residues" evidence="6">
    <location>
        <begin position="261"/>
        <end position="279"/>
    </location>
</feature>
<evidence type="ECO:0000256" key="6">
    <source>
        <dbReference type="SAM" id="MobiDB-lite"/>
    </source>
</evidence>
<keyword evidence="5" id="KW-0175">Coiled coil</keyword>
<feature type="compositionally biased region" description="Basic and acidic residues" evidence="6">
    <location>
        <begin position="1153"/>
        <end position="1172"/>
    </location>
</feature>
<evidence type="ECO:0000259" key="8">
    <source>
        <dbReference type="PROSITE" id="PS51469"/>
    </source>
</evidence>
<dbReference type="PROSITE" id="PS51469">
    <property type="entry name" value="SUN"/>
    <property type="match status" value="1"/>
</dbReference>
<sequence length="1381" mass="148284">MRLRGRRVVLLIAGALPLLAEDDIAVGVHAEAALQHVSQLPEEEPDGNIQATESLHEETLSLLPLNLLQVEAEFSGEPTYVQGKGRIVESATADVDQVPVVIEAVGETTAKEPPDDEDNNDKIDEEEEEEATIEQEANEKGEDTGSATATNNTDDNHQTASDTDDKEQEEEEDKQEDNQESDAADELDSPQDDSGEAEEAAGITGEEADQSSDNATKDSDDFAEAERVPTEPENNNNNSSNNTVSEETTATENANDTAPIDAHKDTTTHSTTKKEKTEPELNKILQVDYASKSAGALVLEKSSNFKGTSNLLNGDRDRYAIAPCSENPKFVVVSLSEDILVKQVKLANYELYSSRVKDFEIQISQTMGNWVDLGSYTASPASGIQTFDLEEPAWGRYLKFTFNSHYGDEFYCTLSQLMVHGSTMVQGFHEHLQETNEEEDIIMNELEMDVGSTEDDEPKDSPTAIKDADSVVEGTGEKSAAATSSSASENQPTHGPAVGDVDSGSDSPQDTSTTAEARVDADASETHEIDVAAGEKESSDAAAVEHTTKVGEEEISTDETTDADGAGETSEEPGNEMYTGTVLPAASIGLSSSNVFSTIVGSLEPLHLKGVHRLSELGSPAFPDSEKLHNILAKATDSTIAIKNALTDPAILENLQAWGVERTNHLGRESVPPEAFGSSAIGPREQTLAEKLTEYIQDIDNSQTMRPFQKDSVNDASPGALAGAQNDGIEIEENDNDSEDDEDETEEVLHQNATVVAQSDAPPKSNGLGLDSYASLHDKDLALATLLEKLPSIECLKKLDFHAFKEKAMASRRGAHGGSGSAAAGHAMEPIFKMLTDQIKTLQSNLSVHDQFTKEAVQCYQKVLLDVVVEMQSLRMNHEARLAKLEQDLQETKTVRWVFVLYQLIMGLPNWASLFAATFFTSFVSPAAIARPLEIVEVFLQRHISNEVHSVLSWTITACIMLLSIVSTVSLCQRIVTALRSYKAKFSPTIPARKEPSEEVSCRLSVENENGEMISVCSAHSEAEEAGEDLQRDEAEISDAEDVTREVQGGAATFQDSLSKLPASPSSVANLTECNAKKTLPNDQLDPEQPERHDISMAESWVGSDQNQSLPPVKNQEEIADGQGEEGGLEDSATADGGTEARASNGGETPDTTQRKSAESQRGDSDNNEAAKEGCAAPSNCNGGHESLAERPLQEAEVAEDDQAAACSHETTPEDLKGSAVHESCDTTVAEETSSKGESCCDTVSVYKSGGDDILETPSEGQQGAETNGRMSDTGHQSEVVEVITTQQELVTEADIASRGAPPLDAEVEANQETEVATKHKDANGESEPNDCGRGKEPEDDVASATKDCGHTGSQEELSRSTSSNAIEESIPLVPVSAVDC</sequence>
<name>A0A9N8DD56_9STRA</name>
<feature type="compositionally biased region" description="Polar residues" evidence="6">
    <location>
        <begin position="1352"/>
        <end position="1367"/>
    </location>
</feature>
<feature type="compositionally biased region" description="Acidic residues" evidence="6">
    <location>
        <begin position="553"/>
        <end position="562"/>
    </location>
</feature>
<evidence type="ECO:0000313" key="10">
    <source>
        <dbReference type="Proteomes" id="UP001153069"/>
    </source>
</evidence>
<evidence type="ECO:0000256" key="2">
    <source>
        <dbReference type="ARBA" id="ARBA00022692"/>
    </source>
</evidence>